<organism evidence="1 2">
    <name type="scientific">Rhododendron molle</name>
    <name type="common">Chinese azalea</name>
    <name type="synonym">Azalea mollis</name>
    <dbReference type="NCBI Taxonomy" id="49168"/>
    <lineage>
        <taxon>Eukaryota</taxon>
        <taxon>Viridiplantae</taxon>
        <taxon>Streptophyta</taxon>
        <taxon>Embryophyta</taxon>
        <taxon>Tracheophyta</taxon>
        <taxon>Spermatophyta</taxon>
        <taxon>Magnoliopsida</taxon>
        <taxon>eudicotyledons</taxon>
        <taxon>Gunneridae</taxon>
        <taxon>Pentapetalae</taxon>
        <taxon>asterids</taxon>
        <taxon>Ericales</taxon>
        <taxon>Ericaceae</taxon>
        <taxon>Ericoideae</taxon>
        <taxon>Rhodoreae</taxon>
        <taxon>Rhododendron</taxon>
    </lineage>
</organism>
<evidence type="ECO:0000313" key="1">
    <source>
        <dbReference type="EMBL" id="KAI8538539.1"/>
    </source>
</evidence>
<accession>A0ACC0MD79</accession>
<gene>
    <name evidence="1" type="ORF">RHMOL_Rhmol09G0111400</name>
</gene>
<evidence type="ECO:0000313" key="2">
    <source>
        <dbReference type="Proteomes" id="UP001062846"/>
    </source>
</evidence>
<proteinExistence type="predicted"/>
<dbReference type="EMBL" id="CM046396">
    <property type="protein sequence ID" value="KAI8538539.1"/>
    <property type="molecule type" value="Genomic_DNA"/>
</dbReference>
<dbReference type="Proteomes" id="UP001062846">
    <property type="component" value="Chromosome 9"/>
</dbReference>
<reference evidence="1" key="1">
    <citation type="submission" date="2022-02" db="EMBL/GenBank/DDBJ databases">
        <title>Plant Genome Project.</title>
        <authorList>
            <person name="Zhang R.-G."/>
        </authorList>
    </citation>
    <scope>NUCLEOTIDE SEQUENCE</scope>
    <source>
        <strain evidence="1">AT1</strain>
    </source>
</reference>
<protein>
    <submittedName>
        <fullName evidence="1">Uncharacterized protein</fullName>
    </submittedName>
</protein>
<keyword evidence="2" id="KW-1185">Reference proteome</keyword>
<sequence length="95" mass="10677">MKKTLEFGRFRVYTITPANVGRALGLPLGTVPIPIECEEFHFKYIRDMFAEGDGELKRGVTFAMMQEVFKLGLIYFDKESMGMNVGSVGVPLIQP</sequence>
<name>A0ACC0MD79_RHOML</name>
<comment type="caution">
    <text evidence="1">The sequence shown here is derived from an EMBL/GenBank/DDBJ whole genome shotgun (WGS) entry which is preliminary data.</text>
</comment>